<feature type="domain" description="dUTPase-like" evidence="7">
    <location>
        <begin position="15"/>
        <end position="143"/>
    </location>
</feature>
<gene>
    <name evidence="8" type="ORF">J3Q64DRAFT_1772373</name>
</gene>
<comment type="subunit">
    <text evidence="3 6">Homotrimer.</text>
</comment>
<evidence type="ECO:0000256" key="5">
    <source>
        <dbReference type="ARBA" id="ARBA00023080"/>
    </source>
</evidence>
<keyword evidence="6" id="KW-0460">Magnesium</keyword>
<evidence type="ECO:0000256" key="4">
    <source>
        <dbReference type="ARBA" id="ARBA00022801"/>
    </source>
</evidence>
<dbReference type="EMBL" id="JBCLYO010000032">
    <property type="protein sequence ID" value="KAL0076224.1"/>
    <property type="molecule type" value="Genomic_DNA"/>
</dbReference>
<evidence type="ECO:0000256" key="3">
    <source>
        <dbReference type="ARBA" id="ARBA00011233"/>
    </source>
</evidence>
<comment type="similarity">
    <text evidence="2 6">Belongs to the dUTPase family.</text>
</comment>
<evidence type="ECO:0000313" key="8">
    <source>
        <dbReference type="EMBL" id="KAL0076224.1"/>
    </source>
</evidence>
<keyword evidence="5 6" id="KW-0546">Nucleotide metabolism</keyword>
<dbReference type="InterPro" id="IPR008181">
    <property type="entry name" value="dUTPase"/>
</dbReference>
<dbReference type="Gene3D" id="2.70.40.10">
    <property type="match status" value="1"/>
</dbReference>
<dbReference type="PANTHER" id="PTHR11241:SF0">
    <property type="entry name" value="DEOXYURIDINE 5'-TRIPHOSPHATE NUCLEOTIDOHYDROLASE"/>
    <property type="match status" value="1"/>
</dbReference>
<keyword evidence="6" id="KW-0479">Metal-binding</keyword>
<evidence type="ECO:0000256" key="6">
    <source>
        <dbReference type="RuleBase" id="RU367024"/>
    </source>
</evidence>
<dbReference type="InterPro" id="IPR033704">
    <property type="entry name" value="dUTPase_trimeric"/>
</dbReference>
<comment type="function">
    <text evidence="6">Involved in nucleotide metabolism via production of dUMP, the immediate precursor of thymidine nucleotides, and decreases the intracellular concentration of dUTP so that uracil cannot be incorporated into DNA.</text>
</comment>
<dbReference type="InterPro" id="IPR036157">
    <property type="entry name" value="dUTPase-like_sf"/>
</dbReference>
<comment type="catalytic activity">
    <reaction evidence="6">
        <text>dUTP + H2O = dUMP + diphosphate + H(+)</text>
        <dbReference type="Rhea" id="RHEA:10248"/>
        <dbReference type="ChEBI" id="CHEBI:15377"/>
        <dbReference type="ChEBI" id="CHEBI:15378"/>
        <dbReference type="ChEBI" id="CHEBI:33019"/>
        <dbReference type="ChEBI" id="CHEBI:61555"/>
        <dbReference type="ChEBI" id="CHEBI:246422"/>
        <dbReference type="EC" id="3.6.1.23"/>
    </reaction>
</comment>
<keyword evidence="9" id="KW-1185">Reference proteome</keyword>
<dbReference type="InterPro" id="IPR029054">
    <property type="entry name" value="dUTPase-like"/>
</dbReference>
<dbReference type="NCBIfam" id="NF001862">
    <property type="entry name" value="PRK00601.1"/>
    <property type="match status" value="1"/>
</dbReference>
<protein>
    <recommendedName>
        <fullName evidence="6">Deoxyuridine 5'-triphosphate nucleotidohydrolase</fullName>
        <shortName evidence="6">dUTPase</shortName>
        <ecNumber evidence="6">3.6.1.23</ecNumber>
    </recommendedName>
    <alternativeName>
        <fullName evidence="6">dUTP pyrophosphatase</fullName>
    </alternativeName>
</protein>
<reference evidence="8 9" key="1">
    <citation type="submission" date="2024-04" db="EMBL/GenBank/DDBJ databases">
        <title>Symmetric and asymmetric DNA N6-adenine methylation regulates different biological responses in Mucorales.</title>
        <authorList>
            <consortium name="Lawrence Berkeley National Laboratory"/>
            <person name="Lax C."/>
            <person name="Mondo S.J."/>
            <person name="Osorio-Concepcion M."/>
            <person name="Muszewska A."/>
            <person name="Corrochano-Luque M."/>
            <person name="Gutierrez G."/>
            <person name="Riley R."/>
            <person name="Lipzen A."/>
            <person name="Guo J."/>
            <person name="Hundley H."/>
            <person name="Amirebrahimi M."/>
            <person name="Ng V."/>
            <person name="Lorenzo-Gutierrez D."/>
            <person name="Binder U."/>
            <person name="Yang J."/>
            <person name="Song Y."/>
            <person name="Canovas D."/>
            <person name="Navarro E."/>
            <person name="Freitag M."/>
            <person name="Gabaldon T."/>
            <person name="Grigoriev I.V."/>
            <person name="Corrochano L.M."/>
            <person name="Nicolas F.E."/>
            <person name="Garre V."/>
        </authorList>
    </citation>
    <scope>NUCLEOTIDE SEQUENCE [LARGE SCALE GENOMIC DNA]</scope>
    <source>
        <strain evidence="8 9">L51</strain>
    </source>
</reference>
<accession>A0ABR3AKH8</accession>
<comment type="caution">
    <text evidence="8">The sequence shown here is derived from an EMBL/GenBank/DDBJ whole genome shotgun (WGS) entry which is preliminary data.</text>
</comment>
<sequence length="145" mass="15527">MTAMAALIVKRLSENAKIPTRGSAQAAGYDLYSAVDIVIPAQGKTIVATDISICLPDGCYGRVAPRSGLASKNFLDTGAGVIDADYRGPLGVVMFNFSKEDYQVKVGDRVAQLILERIFTPEVVEVEELDMTVRGHNGYGSSGKR</sequence>
<dbReference type="EC" id="3.6.1.23" evidence="6"/>
<dbReference type="Proteomes" id="UP001448207">
    <property type="component" value="Unassembled WGS sequence"/>
</dbReference>
<dbReference type="Pfam" id="PF00692">
    <property type="entry name" value="dUTPase"/>
    <property type="match status" value="1"/>
</dbReference>
<evidence type="ECO:0000313" key="9">
    <source>
        <dbReference type="Proteomes" id="UP001448207"/>
    </source>
</evidence>
<dbReference type="SUPFAM" id="SSF51283">
    <property type="entry name" value="dUTPase-like"/>
    <property type="match status" value="1"/>
</dbReference>
<dbReference type="PANTHER" id="PTHR11241">
    <property type="entry name" value="DEOXYURIDINE 5'-TRIPHOSPHATE NUCLEOTIDOHYDROLASE"/>
    <property type="match status" value="1"/>
</dbReference>
<evidence type="ECO:0000259" key="7">
    <source>
        <dbReference type="Pfam" id="PF00692"/>
    </source>
</evidence>
<evidence type="ECO:0000256" key="2">
    <source>
        <dbReference type="ARBA" id="ARBA00006581"/>
    </source>
</evidence>
<name>A0ABR3AKH8_PHYBL</name>
<evidence type="ECO:0000256" key="1">
    <source>
        <dbReference type="ARBA" id="ARBA00005142"/>
    </source>
</evidence>
<proteinExistence type="inferred from homology"/>
<dbReference type="NCBIfam" id="TIGR00576">
    <property type="entry name" value="dut"/>
    <property type="match status" value="1"/>
</dbReference>
<comment type="pathway">
    <text evidence="1 6">Pyrimidine metabolism; dUMP biosynthesis; dUMP from dCTP (dUTP route): step 2/2.</text>
</comment>
<dbReference type="CDD" id="cd07557">
    <property type="entry name" value="trimeric_dUTPase"/>
    <property type="match status" value="1"/>
</dbReference>
<organism evidence="8 9">
    <name type="scientific">Phycomyces blakesleeanus</name>
    <dbReference type="NCBI Taxonomy" id="4837"/>
    <lineage>
        <taxon>Eukaryota</taxon>
        <taxon>Fungi</taxon>
        <taxon>Fungi incertae sedis</taxon>
        <taxon>Mucoromycota</taxon>
        <taxon>Mucoromycotina</taxon>
        <taxon>Mucoromycetes</taxon>
        <taxon>Mucorales</taxon>
        <taxon>Phycomycetaceae</taxon>
        <taxon>Phycomyces</taxon>
    </lineage>
</organism>
<comment type="cofactor">
    <cofactor evidence="6">
        <name>Mg(2+)</name>
        <dbReference type="ChEBI" id="CHEBI:18420"/>
    </cofactor>
</comment>
<keyword evidence="4 6" id="KW-0378">Hydrolase</keyword>